<gene>
    <name evidence="3" type="ORF">EHT87_09665</name>
</gene>
<reference evidence="3 4" key="1">
    <citation type="submission" date="2018-11" db="EMBL/GenBank/DDBJ databases">
        <authorList>
            <person name="Zhou Z."/>
            <person name="Wang G."/>
        </authorList>
    </citation>
    <scope>NUCLEOTIDE SEQUENCE [LARGE SCALE GENOMIC DNA]</scope>
    <source>
        <strain evidence="3 4">KCTC42998</strain>
    </source>
</reference>
<dbReference type="InterPro" id="IPR012429">
    <property type="entry name" value="HGSNAT_cat"/>
</dbReference>
<comment type="caution">
    <text evidence="3">The sequence shown here is derived from an EMBL/GenBank/DDBJ whole genome shotgun (WGS) entry which is preliminary data.</text>
</comment>
<accession>A0A3P1CNG8</accession>
<dbReference type="PANTHER" id="PTHR40407">
    <property type="entry name" value="MEMBRANE PROTEIN-LIKE PROTEIN"/>
    <property type="match status" value="1"/>
</dbReference>
<dbReference type="AlphaFoldDB" id="A0A3P1CNG8"/>
<dbReference type="PANTHER" id="PTHR40407:SF1">
    <property type="entry name" value="HEPARAN-ALPHA-GLUCOSAMINIDE N-ACETYLTRANSFERASE CATALYTIC DOMAIN-CONTAINING PROTEIN"/>
    <property type="match status" value="1"/>
</dbReference>
<dbReference type="EMBL" id="RQJP01000002">
    <property type="protein sequence ID" value="RRB14825.1"/>
    <property type="molecule type" value="Genomic_DNA"/>
</dbReference>
<dbReference type="RefSeq" id="WP_124906383.1">
    <property type="nucleotide sequence ID" value="NZ_RQJP01000002.1"/>
</dbReference>
<dbReference type="OrthoDB" id="508112at2"/>
<feature type="transmembrane region" description="Helical" evidence="1">
    <location>
        <begin position="97"/>
        <end position="118"/>
    </location>
</feature>
<feature type="transmembrane region" description="Helical" evidence="1">
    <location>
        <begin position="64"/>
        <end position="85"/>
    </location>
</feature>
<feature type="transmembrane region" description="Helical" evidence="1">
    <location>
        <begin position="151"/>
        <end position="168"/>
    </location>
</feature>
<keyword evidence="1" id="KW-1133">Transmembrane helix</keyword>
<feature type="transmembrane region" description="Helical" evidence="1">
    <location>
        <begin position="230"/>
        <end position="248"/>
    </location>
</feature>
<feature type="domain" description="Heparan-alpha-glucosaminide N-acetyltransferase catalytic" evidence="2">
    <location>
        <begin position="16"/>
        <end position="229"/>
    </location>
</feature>
<proteinExistence type="predicted"/>
<protein>
    <submittedName>
        <fullName evidence="3">DUF1624 domain-containing protein</fullName>
    </submittedName>
</protein>
<evidence type="ECO:0000313" key="3">
    <source>
        <dbReference type="EMBL" id="RRB14825.1"/>
    </source>
</evidence>
<evidence type="ECO:0000259" key="2">
    <source>
        <dbReference type="Pfam" id="PF07786"/>
    </source>
</evidence>
<dbReference type="Pfam" id="PF07786">
    <property type="entry name" value="HGSNAT_cat"/>
    <property type="match status" value="1"/>
</dbReference>
<feature type="transmembrane region" description="Helical" evidence="1">
    <location>
        <begin position="276"/>
        <end position="296"/>
    </location>
</feature>
<organism evidence="3 4">
    <name type="scientific">Larkinella knui</name>
    <dbReference type="NCBI Taxonomy" id="2025310"/>
    <lineage>
        <taxon>Bacteria</taxon>
        <taxon>Pseudomonadati</taxon>
        <taxon>Bacteroidota</taxon>
        <taxon>Cytophagia</taxon>
        <taxon>Cytophagales</taxon>
        <taxon>Spirosomataceae</taxon>
        <taxon>Larkinella</taxon>
    </lineage>
</organism>
<feature type="transmembrane region" description="Helical" evidence="1">
    <location>
        <begin position="316"/>
        <end position="339"/>
    </location>
</feature>
<keyword evidence="1" id="KW-0472">Membrane</keyword>
<feature type="transmembrane region" description="Helical" evidence="1">
    <location>
        <begin position="188"/>
        <end position="209"/>
    </location>
</feature>
<name>A0A3P1CNG8_9BACT</name>
<dbReference type="Proteomes" id="UP000274271">
    <property type="component" value="Unassembled WGS sequence"/>
</dbReference>
<feature type="transmembrane region" description="Helical" evidence="1">
    <location>
        <begin position="124"/>
        <end position="144"/>
    </location>
</feature>
<evidence type="ECO:0000313" key="4">
    <source>
        <dbReference type="Proteomes" id="UP000274271"/>
    </source>
</evidence>
<feature type="transmembrane region" description="Helical" evidence="1">
    <location>
        <begin position="359"/>
        <end position="380"/>
    </location>
</feature>
<keyword evidence="4" id="KW-1185">Reference proteome</keyword>
<sequence>MVKQTPPFAPTVVSGRVSSIDSVRGVVMILMALDHVRDLLHVSSLTQSPTDLTTTTPVLFFSRWITYLCAPTFVFLSGVSVWLSVRRSGKEDSRRFLVKRGLWLILLEFTLVNFALWFDVQFRLLMLQVIAAIGAGFILLAVLLRVSPAKIGITSALILATHNLLPLVPASDRPLLNTVRSLLFTPGALQGSPGFTFFISYPLVPWIAIMLLGYSVGNVFEKSQAEQNRLLLKTGGGFLVCFAVLRLLNGYGDPIPWKVEKSTLFTLLSFLNVTKYPPSLVFVFLFLGIMGLLLWFSGKWPQAVQRVVSVYGRVPLFYYLLHLYLIRVSVFVMVFAQGYRWRDLQFGPFQFGRPAAGSGLDLSGVFLVWLVLVALLYPLCYWYDRYKKANAGVWWLRYL</sequence>
<keyword evidence="1" id="KW-0812">Transmembrane</keyword>
<evidence type="ECO:0000256" key="1">
    <source>
        <dbReference type="SAM" id="Phobius"/>
    </source>
</evidence>